<name>A0A9R1XPQ0_LACSA</name>
<proteinExistence type="predicted"/>
<gene>
    <name evidence="1" type="ORF">LSAT_V11C300138280</name>
</gene>
<accession>A0A9R1XPQ0</accession>
<comment type="caution">
    <text evidence="1">The sequence shown here is derived from an EMBL/GenBank/DDBJ whole genome shotgun (WGS) entry which is preliminary data.</text>
</comment>
<protein>
    <submittedName>
        <fullName evidence="1">Uncharacterized protein</fullName>
    </submittedName>
</protein>
<organism evidence="1 2">
    <name type="scientific">Lactuca sativa</name>
    <name type="common">Garden lettuce</name>
    <dbReference type="NCBI Taxonomy" id="4236"/>
    <lineage>
        <taxon>Eukaryota</taxon>
        <taxon>Viridiplantae</taxon>
        <taxon>Streptophyta</taxon>
        <taxon>Embryophyta</taxon>
        <taxon>Tracheophyta</taxon>
        <taxon>Spermatophyta</taxon>
        <taxon>Magnoliopsida</taxon>
        <taxon>eudicotyledons</taxon>
        <taxon>Gunneridae</taxon>
        <taxon>Pentapetalae</taxon>
        <taxon>asterids</taxon>
        <taxon>campanulids</taxon>
        <taxon>Asterales</taxon>
        <taxon>Asteraceae</taxon>
        <taxon>Cichorioideae</taxon>
        <taxon>Cichorieae</taxon>
        <taxon>Lactucinae</taxon>
        <taxon>Lactuca</taxon>
    </lineage>
</organism>
<sequence>MVYALQSYRAPLLKTEYLKPKLKTVSTKLSGPCPLHRTEVRANWGLAPYIGPKSEADWDLVPYIGPKSEADWNLVPYIGPKSKADWDLVPYIGPKSEADWDLVPYIGPKSEADWDLVPTSYRTSYNTLSEASQMTETLQDDSICTQSAQSTASDGSFMYATKRRNLEKRHSMQGIDYLYSSEVYKPEELLSSERKEQERFRHMGPMLIQSRKQNEYYSRDSVRRSQFSKGTKILGFLFYFDL</sequence>
<evidence type="ECO:0000313" key="1">
    <source>
        <dbReference type="EMBL" id="KAJ0217324.1"/>
    </source>
</evidence>
<keyword evidence="2" id="KW-1185">Reference proteome</keyword>
<evidence type="ECO:0000313" key="2">
    <source>
        <dbReference type="Proteomes" id="UP000235145"/>
    </source>
</evidence>
<dbReference type="AlphaFoldDB" id="A0A9R1XPQ0"/>
<dbReference type="Proteomes" id="UP000235145">
    <property type="component" value="Unassembled WGS sequence"/>
</dbReference>
<dbReference type="EMBL" id="NBSK02000003">
    <property type="protein sequence ID" value="KAJ0217324.1"/>
    <property type="molecule type" value="Genomic_DNA"/>
</dbReference>
<reference evidence="1 2" key="1">
    <citation type="journal article" date="2017" name="Nat. Commun.">
        <title>Genome assembly with in vitro proximity ligation data and whole-genome triplication in lettuce.</title>
        <authorList>
            <person name="Reyes-Chin-Wo S."/>
            <person name="Wang Z."/>
            <person name="Yang X."/>
            <person name="Kozik A."/>
            <person name="Arikit S."/>
            <person name="Song C."/>
            <person name="Xia L."/>
            <person name="Froenicke L."/>
            <person name="Lavelle D.O."/>
            <person name="Truco M.J."/>
            <person name="Xia R."/>
            <person name="Zhu S."/>
            <person name="Xu C."/>
            <person name="Xu H."/>
            <person name="Xu X."/>
            <person name="Cox K."/>
            <person name="Korf I."/>
            <person name="Meyers B.C."/>
            <person name="Michelmore R.W."/>
        </authorList>
    </citation>
    <scope>NUCLEOTIDE SEQUENCE [LARGE SCALE GENOMIC DNA]</scope>
    <source>
        <strain evidence="2">cv. Salinas</strain>
        <tissue evidence="1">Seedlings</tissue>
    </source>
</reference>